<evidence type="ECO:0000313" key="3">
    <source>
        <dbReference type="EMBL" id="CAA2104096.1"/>
    </source>
</evidence>
<protein>
    <submittedName>
        <fullName evidence="3">Bifunctional hemolysin/adenylate cyclase</fullName>
    </submittedName>
</protein>
<dbReference type="PROSITE" id="PS00330">
    <property type="entry name" value="HEMOLYSIN_CALCIUM"/>
    <property type="match status" value="3"/>
</dbReference>
<sequence length="520" mass="54807">MATARAIDGRFDLDTIYTAWSAGAYKEYTNTRYSMSSNSGSSLGLELTGKNFLYDTYGNLTAGTIKSINVLNEDGSLQWTMTGLDFNANEFRATLNGPNYYNNSALLSMFKIIPLTVYGASHDDEFVGGQKADKFYGGFGSDTFVGGSGRDVFDGGVGGLDVANYALENGGGAIKVNLAKGTIIDTYGFVDTVANIEHIIGTERADTFLGSSTATYEAFTGGGGADIINGGGGTHNTVRYDNSYSYGYGVNVNLKGNSDGSGFGKISYYYYSDGTDIDKLIDIQDVVGTSSADTIVGSDQANVLAGLGGADRLEGGLGSDTVDYSLEMTLRGVTVSLDKTYGIDTFSNRDTLISIENVVGTEVRDLLTGSLTNNLLYGRGGNDTLRGLAGNDRLEGGEGNDTLNGGIGRDVLSGGTGYDTFVFDTQLSATANTTKIIDFSPIDDQITLDNAVFRGLAEAVLADKAFFIGTKAHDADDRIIYNNKIGAILYDADGNGAGAAVQFATISNNLKLTADDFFIV</sequence>
<keyword evidence="2" id="KW-0964">Secreted</keyword>
<gene>
    <name evidence="3" type="primary">cya_12</name>
    <name evidence="3" type="ORF">MBUL_02531</name>
</gene>
<dbReference type="GO" id="GO:0005576">
    <property type="term" value="C:extracellular region"/>
    <property type="evidence" value="ECO:0007669"/>
    <property type="project" value="UniProtKB-SubCell"/>
</dbReference>
<reference evidence="3" key="1">
    <citation type="submission" date="2019-12" db="EMBL/GenBank/DDBJ databases">
        <authorList>
            <person name="Cremers G."/>
        </authorList>
    </citation>
    <scope>NUCLEOTIDE SEQUENCE</scope>
    <source>
        <strain evidence="3">Mbul1</strain>
    </source>
</reference>
<dbReference type="InterPro" id="IPR001343">
    <property type="entry name" value="Hemolysn_Ca-bd"/>
</dbReference>
<dbReference type="AlphaFoldDB" id="A0A679IYT8"/>
<dbReference type="GO" id="GO:0005509">
    <property type="term" value="F:calcium ion binding"/>
    <property type="evidence" value="ECO:0007669"/>
    <property type="project" value="InterPro"/>
</dbReference>
<evidence type="ECO:0000256" key="1">
    <source>
        <dbReference type="ARBA" id="ARBA00004613"/>
    </source>
</evidence>
<dbReference type="SUPFAM" id="SSF51120">
    <property type="entry name" value="beta-Roll"/>
    <property type="match status" value="2"/>
</dbReference>
<dbReference type="PRINTS" id="PR00313">
    <property type="entry name" value="CABNDNGRPT"/>
</dbReference>
<dbReference type="InterPro" id="IPR011049">
    <property type="entry name" value="Serralysin-like_metalloprot_C"/>
</dbReference>
<dbReference type="InterPro" id="IPR050557">
    <property type="entry name" value="RTX_toxin/Mannuronan_C5-epim"/>
</dbReference>
<proteinExistence type="predicted"/>
<dbReference type="Pfam" id="PF00353">
    <property type="entry name" value="HemolysinCabind"/>
    <property type="match status" value="4"/>
</dbReference>
<dbReference type="InterPro" id="IPR018511">
    <property type="entry name" value="Hemolysin-typ_Ca-bd_CS"/>
</dbReference>
<dbReference type="PANTHER" id="PTHR38340:SF1">
    <property type="entry name" value="S-LAYER PROTEIN"/>
    <property type="match status" value="1"/>
</dbReference>
<evidence type="ECO:0000256" key="2">
    <source>
        <dbReference type="ARBA" id="ARBA00022525"/>
    </source>
</evidence>
<dbReference type="PANTHER" id="PTHR38340">
    <property type="entry name" value="S-LAYER PROTEIN"/>
    <property type="match status" value="1"/>
</dbReference>
<dbReference type="EMBL" id="LR743504">
    <property type="protein sequence ID" value="CAA2104096.1"/>
    <property type="molecule type" value="Genomic_DNA"/>
</dbReference>
<name>A0A679IYT8_9HYPH</name>
<dbReference type="Gene3D" id="2.150.10.10">
    <property type="entry name" value="Serralysin-like metalloprotease, C-terminal"/>
    <property type="match status" value="3"/>
</dbReference>
<organism evidence="3">
    <name type="scientific">Methylobacterium bullatum</name>
    <dbReference type="NCBI Taxonomy" id="570505"/>
    <lineage>
        <taxon>Bacteria</taxon>
        <taxon>Pseudomonadati</taxon>
        <taxon>Pseudomonadota</taxon>
        <taxon>Alphaproteobacteria</taxon>
        <taxon>Hyphomicrobiales</taxon>
        <taxon>Methylobacteriaceae</taxon>
        <taxon>Methylobacterium</taxon>
    </lineage>
</organism>
<comment type="subcellular location">
    <subcellularLocation>
        <location evidence="1">Secreted</location>
    </subcellularLocation>
</comment>
<accession>A0A679IYT8</accession>